<sequence>MQLTRQLDELTPELADEARAAVESLDQDGSFELRNHADWKAVVLQTVSRIYVGMPSHDLVTWAVQDAFDSGKAEKQSPDFLAARLSMMNFVSIDSTSITIENVFYDILCNLNDRSPRMTTGGNLLDDLRSEIQAAYNKHHDHRSQWKNIINDLPLLEACLKESFRLNNFISRTNIRKVMAPEGIDVPDIGRIPQGTVLGVSLWGAHHDEEAYPDAGKWRMSRWLDGGEREKISVFGKGSAKSLDQYLPFGYRRHSCPGRFFALRVVKLIIVHLLLDYDVEMSTKERPWNPWLGVSRGPPMGSSIRFTRRP</sequence>
<keyword evidence="3 8" id="KW-0349">Heme</keyword>
<dbReference type="GO" id="GO:0005506">
    <property type="term" value="F:iron ion binding"/>
    <property type="evidence" value="ECO:0007669"/>
    <property type="project" value="InterPro"/>
</dbReference>
<gene>
    <name evidence="9" type="ORF">AMS68_003816</name>
</gene>
<dbReference type="SUPFAM" id="SSF48264">
    <property type="entry name" value="Cytochrome P450"/>
    <property type="match status" value="1"/>
</dbReference>
<reference evidence="9 10" key="1">
    <citation type="journal article" date="2016" name="Sci. Rep.">
        <title>Peltaster fructicola genome reveals evolution from an invasive phytopathogen to an ectophytic parasite.</title>
        <authorList>
            <person name="Xu C."/>
            <person name="Chen H."/>
            <person name="Gleason M.L."/>
            <person name="Xu J.R."/>
            <person name="Liu H."/>
            <person name="Zhang R."/>
            <person name="Sun G."/>
        </authorList>
    </citation>
    <scope>NUCLEOTIDE SEQUENCE [LARGE SCALE GENOMIC DNA]</scope>
    <source>
        <strain evidence="9 10">LNHT1506</strain>
    </source>
</reference>
<dbReference type="AlphaFoldDB" id="A0A6H0XUJ8"/>
<dbReference type="OrthoDB" id="1844152at2759"/>
<dbReference type="InterPro" id="IPR036396">
    <property type="entry name" value="Cyt_P450_sf"/>
</dbReference>
<keyword evidence="4 8" id="KW-0479">Metal-binding</keyword>
<dbReference type="Gene3D" id="1.10.630.10">
    <property type="entry name" value="Cytochrome P450"/>
    <property type="match status" value="1"/>
</dbReference>
<feature type="binding site" description="axial binding residue" evidence="8">
    <location>
        <position position="256"/>
    </location>
    <ligand>
        <name>heme</name>
        <dbReference type="ChEBI" id="CHEBI:30413"/>
    </ligand>
    <ligandPart>
        <name>Fe</name>
        <dbReference type="ChEBI" id="CHEBI:18248"/>
    </ligandPart>
</feature>
<evidence type="ECO:0008006" key="11">
    <source>
        <dbReference type="Google" id="ProtNLM"/>
    </source>
</evidence>
<evidence type="ECO:0000256" key="8">
    <source>
        <dbReference type="PIRSR" id="PIRSR602403-1"/>
    </source>
</evidence>
<keyword evidence="5" id="KW-0560">Oxidoreductase</keyword>
<dbReference type="Proteomes" id="UP000503462">
    <property type="component" value="Chromosome 2"/>
</dbReference>
<dbReference type="GO" id="GO:0004497">
    <property type="term" value="F:monooxygenase activity"/>
    <property type="evidence" value="ECO:0007669"/>
    <property type="project" value="UniProtKB-KW"/>
</dbReference>
<dbReference type="GO" id="GO:0020037">
    <property type="term" value="F:heme binding"/>
    <property type="evidence" value="ECO:0007669"/>
    <property type="project" value="InterPro"/>
</dbReference>
<evidence type="ECO:0000256" key="2">
    <source>
        <dbReference type="ARBA" id="ARBA00010617"/>
    </source>
</evidence>
<evidence type="ECO:0000256" key="1">
    <source>
        <dbReference type="ARBA" id="ARBA00001971"/>
    </source>
</evidence>
<keyword evidence="6 8" id="KW-0408">Iron</keyword>
<evidence type="ECO:0000256" key="7">
    <source>
        <dbReference type="ARBA" id="ARBA00023033"/>
    </source>
</evidence>
<comment type="cofactor">
    <cofactor evidence="1 8">
        <name>heme</name>
        <dbReference type="ChEBI" id="CHEBI:30413"/>
    </cofactor>
</comment>
<dbReference type="InterPro" id="IPR002403">
    <property type="entry name" value="Cyt_P450_E_grp-IV"/>
</dbReference>
<organism evidence="9 10">
    <name type="scientific">Peltaster fructicola</name>
    <dbReference type="NCBI Taxonomy" id="286661"/>
    <lineage>
        <taxon>Eukaryota</taxon>
        <taxon>Fungi</taxon>
        <taxon>Dikarya</taxon>
        <taxon>Ascomycota</taxon>
        <taxon>Pezizomycotina</taxon>
        <taxon>Dothideomycetes</taxon>
        <taxon>Dothideomycetes incertae sedis</taxon>
        <taxon>Peltaster</taxon>
    </lineage>
</organism>
<keyword evidence="10" id="KW-1185">Reference proteome</keyword>
<dbReference type="InterPro" id="IPR001128">
    <property type="entry name" value="Cyt_P450"/>
</dbReference>
<name>A0A6H0XUJ8_9PEZI</name>
<keyword evidence="7" id="KW-0503">Monooxygenase</keyword>
<accession>A0A6H0XUJ8</accession>
<evidence type="ECO:0000256" key="5">
    <source>
        <dbReference type="ARBA" id="ARBA00023002"/>
    </source>
</evidence>
<protein>
    <recommendedName>
        <fullName evidence="11">Cytochrome P450</fullName>
    </recommendedName>
</protein>
<dbReference type="PANTHER" id="PTHR46206">
    <property type="entry name" value="CYTOCHROME P450"/>
    <property type="match status" value="1"/>
</dbReference>
<dbReference type="PRINTS" id="PR00465">
    <property type="entry name" value="EP450IV"/>
</dbReference>
<evidence type="ECO:0000256" key="6">
    <source>
        <dbReference type="ARBA" id="ARBA00023004"/>
    </source>
</evidence>
<comment type="similarity">
    <text evidence="2">Belongs to the cytochrome P450 family.</text>
</comment>
<evidence type="ECO:0000313" key="9">
    <source>
        <dbReference type="EMBL" id="QIW98298.1"/>
    </source>
</evidence>
<dbReference type="EMBL" id="CP051140">
    <property type="protein sequence ID" value="QIW98298.1"/>
    <property type="molecule type" value="Genomic_DNA"/>
</dbReference>
<evidence type="ECO:0000256" key="4">
    <source>
        <dbReference type="ARBA" id="ARBA00022723"/>
    </source>
</evidence>
<dbReference type="GO" id="GO:0016705">
    <property type="term" value="F:oxidoreductase activity, acting on paired donors, with incorporation or reduction of molecular oxygen"/>
    <property type="evidence" value="ECO:0007669"/>
    <property type="project" value="InterPro"/>
</dbReference>
<proteinExistence type="inferred from homology"/>
<evidence type="ECO:0000313" key="10">
    <source>
        <dbReference type="Proteomes" id="UP000503462"/>
    </source>
</evidence>
<dbReference type="PANTHER" id="PTHR46206:SF1">
    <property type="entry name" value="P450, PUTATIVE (EUROFUNG)-RELATED"/>
    <property type="match status" value="1"/>
</dbReference>
<evidence type="ECO:0000256" key="3">
    <source>
        <dbReference type="ARBA" id="ARBA00022617"/>
    </source>
</evidence>
<dbReference type="Pfam" id="PF00067">
    <property type="entry name" value="p450"/>
    <property type="match status" value="1"/>
</dbReference>